<keyword evidence="1" id="KW-0812">Transmembrane</keyword>
<proteinExistence type="predicted"/>
<keyword evidence="1" id="KW-1133">Transmembrane helix</keyword>
<name>A0A367FMU4_9ACTN</name>
<feature type="chain" id="PRO_5016892760" evidence="2">
    <location>
        <begin position="41"/>
        <end position="231"/>
    </location>
</feature>
<reference evidence="3 4" key="1">
    <citation type="submission" date="2018-06" db="EMBL/GenBank/DDBJ databases">
        <title>Sphaerisporangium craniellae sp. nov., isolated from a marine sponge in the South China Sea.</title>
        <authorList>
            <person name="Li L."/>
        </authorList>
    </citation>
    <scope>NUCLEOTIDE SEQUENCE [LARGE SCALE GENOMIC DNA]</scope>
    <source>
        <strain evidence="3 4">CCTCC AA 208026</strain>
    </source>
</reference>
<dbReference type="Proteomes" id="UP000253094">
    <property type="component" value="Unassembled WGS sequence"/>
</dbReference>
<keyword evidence="4" id="KW-1185">Reference proteome</keyword>
<evidence type="ECO:0000313" key="3">
    <source>
        <dbReference type="EMBL" id="RCG30990.1"/>
    </source>
</evidence>
<sequence>MSGRIGLEPVVNIRTLMPKAAPVVCAAAFIVLACAVPAAAHPFGPPSTARISADGSHVTLSWMAAEDDWVALGQSIGAFEDPATGTVSTALTGEQKLSRSPAVRDYLLERITVARNGRPCEARLEELRALLTEGARFGFDCDGPVTEVQVTLAALTDLNENYRTMLTAETPATPARTLFTKATATQRVRFSATAASTPMGLTGVVVGAGVVMVAGAGVVVGRRARRRGGRA</sequence>
<keyword evidence="2" id="KW-0732">Signal</keyword>
<dbReference type="EMBL" id="QOIL01000006">
    <property type="protein sequence ID" value="RCG30990.1"/>
    <property type="molecule type" value="Genomic_DNA"/>
</dbReference>
<feature type="transmembrane region" description="Helical" evidence="1">
    <location>
        <begin position="199"/>
        <end position="220"/>
    </location>
</feature>
<gene>
    <name evidence="3" type="ORF">DQ384_13660</name>
</gene>
<evidence type="ECO:0000313" key="4">
    <source>
        <dbReference type="Proteomes" id="UP000253094"/>
    </source>
</evidence>
<protein>
    <submittedName>
        <fullName evidence="3">Uncharacterized protein</fullName>
    </submittedName>
</protein>
<organism evidence="3 4">
    <name type="scientific">Sphaerisporangium album</name>
    <dbReference type="NCBI Taxonomy" id="509200"/>
    <lineage>
        <taxon>Bacteria</taxon>
        <taxon>Bacillati</taxon>
        <taxon>Actinomycetota</taxon>
        <taxon>Actinomycetes</taxon>
        <taxon>Streptosporangiales</taxon>
        <taxon>Streptosporangiaceae</taxon>
        <taxon>Sphaerisporangium</taxon>
    </lineage>
</organism>
<evidence type="ECO:0000256" key="1">
    <source>
        <dbReference type="SAM" id="Phobius"/>
    </source>
</evidence>
<keyword evidence="1" id="KW-0472">Membrane</keyword>
<comment type="caution">
    <text evidence="3">The sequence shown here is derived from an EMBL/GenBank/DDBJ whole genome shotgun (WGS) entry which is preliminary data.</text>
</comment>
<evidence type="ECO:0000256" key="2">
    <source>
        <dbReference type="SAM" id="SignalP"/>
    </source>
</evidence>
<feature type="signal peptide" evidence="2">
    <location>
        <begin position="1"/>
        <end position="40"/>
    </location>
</feature>
<dbReference type="PROSITE" id="PS51257">
    <property type="entry name" value="PROKAR_LIPOPROTEIN"/>
    <property type="match status" value="1"/>
</dbReference>
<dbReference type="AlphaFoldDB" id="A0A367FMU4"/>
<accession>A0A367FMU4</accession>